<proteinExistence type="predicted"/>
<dbReference type="AlphaFoldDB" id="A0A4P9YXJ8"/>
<dbReference type="EMBL" id="KZ990129">
    <property type="protein sequence ID" value="RKP24605.1"/>
    <property type="molecule type" value="Genomic_DNA"/>
</dbReference>
<keyword evidence="2" id="KW-0040">ANK repeat</keyword>
<dbReference type="PANTHER" id="PTHR24198">
    <property type="entry name" value="ANKYRIN REPEAT AND PROTEIN KINASE DOMAIN-CONTAINING PROTEIN"/>
    <property type="match status" value="1"/>
</dbReference>
<dbReference type="PANTHER" id="PTHR24198:SF165">
    <property type="entry name" value="ANKYRIN REPEAT-CONTAINING PROTEIN-RELATED"/>
    <property type="match status" value="1"/>
</dbReference>
<dbReference type="Gene3D" id="1.25.40.20">
    <property type="entry name" value="Ankyrin repeat-containing domain"/>
    <property type="match status" value="2"/>
</dbReference>
<feature type="region of interest" description="Disordered" evidence="3">
    <location>
        <begin position="148"/>
        <end position="170"/>
    </location>
</feature>
<keyword evidence="5" id="KW-1185">Reference proteome</keyword>
<evidence type="ECO:0000256" key="1">
    <source>
        <dbReference type="ARBA" id="ARBA00022737"/>
    </source>
</evidence>
<dbReference type="SUPFAM" id="SSF48403">
    <property type="entry name" value="Ankyrin repeat"/>
    <property type="match status" value="1"/>
</dbReference>
<sequence length="996" mass="113121">MPECAHHAANNSLPFYHSRYSRNKHGGDNEQELAEEVYRRVKQPLFYTLDNDMYSLLVSHGANVNCIAPKGAHYGERKTLLDVVDDYIAKLKMNINPPAPVQAPKENAGMSYNEKRLELYSKQLDLYAEDSYERYCWDYTYYDIRPQPVQETSKPDNAAEEEKRINKHKKELQRFETMRDYLIAHGAKSFDVLFPDEESAKRRRSDNGHGDNQRTTPKSTVPPTEPSLPHIFSYTLPGKNSNHVPRVEVQAEEEPAYTALFRAVWNNDSATVKRLTCADSSDPERHLLHVGVHNRSSHSLLYIACLRGHASMAALLLQIADNQYASISTEKGKDKKEKAINNFSLGSYTHAHDDGSDYSDEDGSNYGSDEGESDDEERLAALRDRDLPQMPWRPLENTMPPHRLLIEKHFVYFGRIAPDGWIEYPPSLDEKDQRRNKATMLSLTALQVAAMRGDLEVVRALLKATKKFKHGMEVNKIMRSDAVQALLDDEHVHMSRLYTTVLSSISLAVMFGHEEIIDLLIEEGAAGNHFSGIDIYRGCDDIDQDTQLSTQDNYLGLNVDGKKKKGWLSKHNPYTRDSRDLPLLRIAISANNHRSMEYLLGDRPVEALRRFAQKHPHDRRASVLTTKEEIEAVRDRLLGIGIVGEPSPLHVAVAAEQPDALLYLLRHYKQVYQQEPSKFLSLVNGSIGRQIATPLYMAIVRGAYKCFDILLEFGADPLATFDGWNMAHRLAFDNDHKKLRYIASKVSADDWHQLMSSQAARCERTPLAVAVAKLNYAAIHTILELLPDPNILRVFDADCELPLFLAIKEQNPFVVGQLIDKIRAVDMWPLLNIENGAGLTAYDFCQQMLITHFHYHGPSTDAPTQNPFTVEGCMEMVRSYDPDSKDSKMPSGGASEVHDLMMAVHAEVAGRNIPRRPIELHELQQLIRTAASESRRLSKMYYYSRRHDKRLTSPTQMGHVTTYMTIWRIQPGTQPIATDEPVKMRYCVPDIVAIYG</sequence>
<feature type="region of interest" description="Disordered" evidence="3">
    <location>
        <begin position="194"/>
        <end position="239"/>
    </location>
</feature>
<name>A0A4P9YXJ8_9FUNG</name>
<gene>
    <name evidence="4" type="ORF">SYNPS1DRAFT_29635</name>
</gene>
<dbReference type="Proteomes" id="UP000278143">
    <property type="component" value="Unassembled WGS sequence"/>
</dbReference>
<feature type="compositionally biased region" description="Polar residues" evidence="3">
    <location>
        <begin position="213"/>
        <end position="222"/>
    </location>
</feature>
<protein>
    <submittedName>
        <fullName evidence="4">Uncharacterized protein</fullName>
    </submittedName>
</protein>
<reference evidence="5" key="1">
    <citation type="journal article" date="2018" name="Nat. Microbiol.">
        <title>Leveraging single-cell genomics to expand the fungal tree of life.</title>
        <authorList>
            <person name="Ahrendt S.R."/>
            <person name="Quandt C.A."/>
            <person name="Ciobanu D."/>
            <person name="Clum A."/>
            <person name="Salamov A."/>
            <person name="Andreopoulos B."/>
            <person name="Cheng J.F."/>
            <person name="Woyke T."/>
            <person name="Pelin A."/>
            <person name="Henrissat B."/>
            <person name="Reynolds N.K."/>
            <person name="Benny G.L."/>
            <person name="Smith M.E."/>
            <person name="James T.Y."/>
            <person name="Grigoriev I.V."/>
        </authorList>
    </citation>
    <scope>NUCLEOTIDE SEQUENCE [LARGE SCALE GENOMIC DNA]</scope>
    <source>
        <strain evidence="5">Benny S71-1</strain>
    </source>
</reference>
<evidence type="ECO:0000313" key="4">
    <source>
        <dbReference type="EMBL" id="RKP24605.1"/>
    </source>
</evidence>
<evidence type="ECO:0000256" key="3">
    <source>
        <dbReference type="SAM" id="MobiDB-lite"/>
    </source>
</evidence>
<feature type="compositionally biased region" description="Acidic residues" evidence="3">
    <location>
        <begin position="356"/>
        <end position="377"/>
    </location>
</feature>
<dbReference type="OrthoDB" id="539213at2759"/>
<feature type="region of interest" description="Disordered" evidence="3">
    <location>
        <begin position="351"/>
        <end position="377"/>
    </location>
</feature>
<dbReference type="InterPro" id="IPR036770">
    <property type="entry name" value="Ankyrin_rpt-contain_sf"/>
</dbReference>
<organism evidence="4 5">
    <name type="scientific">Syncephalis pseudoplumigaleata</name>
    <dbReference type="NCBI Taxonomy" id="1712513"/>
    <lineage>
        <taxon>Eukaryota</taxon>
        <taxon>Fungi</taxon>
        <taxon>Fungi incertae sedis</taxon>
        <taxon>Zoopagomycota</taxon>
        <taxon>Zoopagomycotina</taxon>
        <taxon>Zoopagomycetes</taxon>
        <taxon>Zoopagales</taxon>
        <taxon>Piptocephalidaceae</taxon>
        <taxon>Syncephalis</taxon>
    </lineage>
</organism>
<dbReference type="InterPro" id="IPR002110">
    <property type="entry name" value="Ankyrin_rpt"/>
</dbReference>
<dbReference type="SMART" id="SM00248">
    <property type="entry name" value="ANK"/>
    <property type="match status" value="8"/>
</dbReference>
<keyword evidence="1" id="KW-0677">Repeat</keyword>
<accession>A0A4P9YXJ8</accession>
<evidence type="ECO:0000256" key="2">
    <source>
        <dbReference type="ARBA" id="ARBA00023043"/>
    </source>
</evidence>
<evidence type="ECO:0000313" key="5">
    <source>
        <dbReference type="Proteomes" id="UP000278143"/>
    </source>
</evidence>